<feature type="compositionally biased region" description="Polar residues" evidence="1">
    <location>
        <begin position="360"/>
        <end position="376"/>
    </location>
</feature>
<protein>
    <submittedName>
        <fullName evidence="2">Cell growth-regulating nucleolar protein lyar</fullName>
    </submittedName>
</protein>
<dbReference type="Proteomes" id="UP001150062">
    <property type="component" value="Unassembled WGS sequence"/>
</dbReference>
<sequence>MSSENITNIRQGTNFGPQPDHHSNLSNTLNSVEKSGDGQTMLPITVNQKDKNNNLHQKPSNHSVTQLLEEKNKCGNQLKTQNLQVQKNQNMKLTSSKIKDISFLKNNLSSIQNPFVNRNSDASIINQTKNALLKQKTQTNEVPTTPTYNENKSNEFISPKYTVSTQFSPNNSLLIEDEVEKKTNLFKQNLDLEDRKSLEKLKKYFYKFGLLFKGEVDRMNVAINLLEEQNILPKPNSVFNLTKSVNNYSIIHAGFCQKPIKPIFTAEEIMYLLDYCKNVLVLNCRQRHKQIKLKRESGEMEREDSEDNKTPKKKEKEKKIRTKITPKDDQKFNYFSHTNSSKKFKTTNKSRSNEKKITQIDDSGNLSSTSIRYNQIESSSSFSESDIQNDEDVKYNLSSGDDDDVKDESETSLGDMSFEDLSQISSIEDIQTNLSIKNQNYKLKNTSHRKKKNRKKTHKKKPKKKQSKKHKKKYKKRTSKVINLDETPPMCPYCYEPKDIKGHPLQCTKLQNNMIKTDLQKHKFAYVKIK</sequence>
<gene>
    <name evidence="2" type="ORF">M0813_25308</name>
</gene>
<proteinExistence type="predicted"/>
<feature type="region of interest" description="Disordered" evidence="1">
    <location>
        <begin position="438"/>
        <end position="478"/>
    </location>
</feature>
<reference evidence="2" key="1">
    <citation type="submission" date="2022-08" db="EMBL/GenBank/DDBJ databases">
        <title>Novel sulfate-reducing endosymbionts in the free-living metamonad Anaeramoeba.</title>
        <authorList>
            <person name="Jerlstrom-Hultqvist J."/>
            <person name="Cepicka I."/>
            <person name="Gallot-Lavallee L."/>
            <person name="Salas-Leiva D."/>
            <person name="Curtis B.A."/>
            <person name="Zahonova K."/>
            <person name="Pipaliya S."/>
            <person name="Dacks J."/>
            <person name="Roger A.J."/>
        </authorList>
    </citation>
    <scope>NUCLEOTIDE SEQUENCE</scope>
    <source>
        <strain evidence="2">Schooner1</strain>
    </source>
</reference>
<evidence type="ECO:0000313" key="3">
    <source>
        <dbReference type="Proteomes" id="UP001150062"/>
    </source>
</evidence>
<dbReference type="EMBL" id="JAOAOG010000227">
    <property type="protein sequence ID" value="KAJ6239256.1"/>
    <property type="molecule type" value="Genomic_DNA"/>
</dbReference>
<keyword evidence="3" id="KW-1185">Reference proteome</keyword>
<feature type="region of interest" description="Disordered" evidence="1">
    <location>
        <begin position="1"/>
        <end position="39"/>
    </location>
</feature>
<accession>A0ABQ8Y360</accession>
<organism evidence="2 3">
    <name type="scientific">Anaeramoeba flamelloides</name>
    <dbReference type="NCBI Taxonomy" id="1746091"/>
    <lineage>
        <taxon>Eukaryota</taxon>
        <taxon>Metamonada</taxon>
        <taxon>Anaeramoebidae</taxon>
        <taxon>Anaeramoeba</taxon>
    </lineage>
</organism>
<feature type="region of interest" description="Disordered" evidence="1">
    <location>
        <begin position="340"/>
        <end position="418"/>
    </location>
</feature>
<feature type="compositionally biased region" description="Polar residues" evidence="1">
    <location>
        <begin position="24"/>
        <end position="33"/>
    </location>
</feature>
<feature type="compositionally biased region" description="Polar residues" evidence="1">
    <location>
        <begin position="1"/>
        <end position="16"/>
    </location>
</feature>
<name>A0ABQ8Y360_9EUKA</name>
<evidence type="ECO:0000256" key="1">
    <source>
        <dbReference type="SAM" id="MobiDB-lite"/>
    </source>
</evidence>
<evidence type="ECO:0000313" key="2">
    <source>
        <dbReference type="EMBL" id="KAJ6239256.1"/>
    </source>
</evidence>
<feature type="compositionally biased region" description="Basic residues" evidence="1">
    <location>
        <begin position="311"/>
        <end position="323"/>
    </location>
</feature>
<comment type="caution">
    <text evidence="2">The sequence shown here is derived from an EMBL/GenBank/DDBJ whole genome shotgun (WGS) entry which is preliminary data.</text>
</comment>
<feature type="compositionally biased region" description="Basic residues" evidence="1">
    <location>
        <begin position="445"/>
        <end position="478"/>
    </location>
</feature>
<feature type="region of interest" description="Disordered" evidence="1">
    <location>
        <begin position="293"/>
        <end position="323"/>
    </location>
</feature>